<gene>
    <name evidence="1" type="ORF">SAMN04487775_105107</name>
</gene>
<name>A0A1I3KR07_9SPIR</name>
<evidence type="ECO:0000313" key="1">
    <source>
        <dbReference type="EMBL" id="SFI74788.1"/>
    </source>
</evidence>
<dbReference type="AlphaFoldDB" id="A0A1I3KR07"/>
<protein>
    <submittedName>
        <fullName evidence="1">Uncharacterized protein</fullName>
    </submittedName>
</protein>
<dbReference type="Proteomes" id="UP000182737">
    <property type="component" value="Unassembled WGS sequence"/>
</dbReference>
<keyword evidence="2" id="KW-1185">Reference proteome</keyword>
<organism evidence="1 2">
    <name type="scientific">Treponema bryantii</name>
    <dbReference type="NCBI Taxonomy" id="163"/>
    <lineage>
        <taxon>Bacteria</taxon>
        <taxon>Pseudomonadati</taxon>
        <taxon>Spirochaetota</taxon>
        <taxon>Spirochaetia</taxon>
        <taxon>Spirochaetales</taxon>
        <taxon>Treponemataceae</taxon>
        <taxon>Treponema</taxon>
    </lineage>
</organism>
<sequence length="244" mass="28456">MQHRAVRLFLAILIFSLFSFSLSADINLFTGGAPASSIQWAVDFPIIRDLRNPAPAEELILAVDYGELRAGSGIKYQCNQFDFTNHISYMPTFNHSFQAGFGGTWHFYRYLKEFTENDLIVTARFRWMRGPVFSFENAAGFLFKFTTIDVIREYKPLIYNFSYHFSLLCNWHLFNKTDLWCALNLQDYFDYPLAISPFFKLGFNFYAAPDIVLGLDYSLKFVDMFFSAIYLNETVLRFSFKVLI</sequence>
<proteinExistence type="predicted"/>
<accession>A0A1I3KR07</accession>
<dbReference type="EMBL" id="FORI01000005">
    <property type="protein sequence ID" value="SFI74788.1"/>
    <property type="molecule type" value="Genomic_DNA"/>
</dbReference>
<evidence type="ECO:0000313" key="2">
    <source>
        <dbReference type="Proteomes" id="UP000182737"/>
    </source>
</evidence>
<reference evidence="2" key="1">
    <citation type="submission" date="2016-10" db="EMBL/GenBank/DDBJ databases">
        <authorList>
            <person name="Varghese N."/>
            <person name="Submissions S."/>
        </authorList>
    </citation>
    <scope>NUCLEOTIDE SEQUENCE [LARGE SCALE GENOMIC DNA]</scope>
    <source>
        <strain evidence="2">XBD1002</strain>
    </source>
</reference>